<protein>
    <submittedName>
        <fullName evidence="1">Xylose isomerase</fullName>
    </submittedName>
</protein>
<proteinExistence type="predicted"/>
<keyword evidence="1" id="KW-0413">Isomerase</keyword>
<evidence type="ECO:0000313" key="2">
    <source>
        <dbReference type="Proteomes" id="UP000479293"/>
    </source>
</evidence>
<accession>A0A7C9FYB8</accession>
<keyword evidence="2" id="KW-1185">Reference proteome</keyword>
<dbReference type="InterPro" id="IPR036237">
    <property type="entry name" value="Xyl_isomerase-like_sf"/>
</dbReference>
<reference evidence="1 2" key="1">
    <citation type="submission" date="2019-10" db="EMBL/GenBank/DDBJ databases">
        <title>Draft Genome Sequence of Cytophagaceae sp. SJW1-29.</title>
        <authorList>
            <person name="Choi A."/>
        </authorList>
    </citation>
    <scope>NUCLEOTIDE SEQUENCE [LARGE SCALE GENOMIC DNA]</scope>
    <source>
        <strain evidence="1 2">SJW1-29</strain>
    </source>
</reference>
<dbReference type="EMBL" id="WHLY01000002">
    <property type="protein sequence ID" value="MPR32328.1"/>
    <property type="molecule type" value="Genomic_DNA"/>
</dbReference>
<organism evidence="1 2">
    <name type="scientific">Salmonirosea aquatica</name>
    <dbReference type="NCBI Taxonomy" id="2654236"/>
    <lineage>
        <taxon>Bacteria</taxon>
        <taxon>Pseudomonadati</taxon>
        <taxon>Bacteroidota</taxon>
        <taxon>Cytophagia</taxon>
        <taxon>Cytophagales</taxon>
        <taxon>Spirosomataceae</taxon>
        <taxon>Salmonirosea</taxon>
    </lineage>
</organism>
<name>A0A7C9FYB8_9BACT</name>
<dbReference type="GO" id="GO:0016853">
    <property type="term" value="F:isomerase activity"/>
    <property type="evidence" value="ECO:0007669"/>
    <property type="project" value="UniProtKB-KW"/>
</dbReference>
<gene>
    <name evidence="1" type="ORF">GBK04_02935</name>
</gene>
<dbReference type="RefSeq" id="WP_152756701.1">
    <property type="nucleotide sequence ID" value="NZ_WHLY01000002.1"/>
</dbReference>
<dbReference type="SUPFAM" id="SSF51658">
    <property type="entry name" value="Xylose isomerase-like"/>
    <property type="match status" value="1"/>
</dbReference>
<dbReference type="AlphaFoldDB" id="A0A7C9FYB8"/>
<dbReference type="Gene3D" id="3.20.20.150">
    <property type="entry name" value="Divalent-metal-dependent TIM barrel enzymes"/>
    <property type="match status" value="1"/>
</dbReference>
<evidence type="ECO:0000313" key="1">
    <source>
        <dbReference type="EMBL" id="MPR32328.1"/>
    </source>
</evidence>
<dbReference type="NCBIfam" id="NF035939">
    <property type="entry name" value="TIM_EboE"/>
    <property type="match status" value="1"/>
</dbReference>
<sequence length="399" mass="45851">MNTPHGHLTYCSNIHPGEKWNEHFQELKKNLPYIRKELADGQPFALGLRLANDASLELSDPVRLQEFKDWLAENDLYVFTMNGFPYGGFHNTVVKDQVHAPDWTTTERTEYTKRLFSILAQLLPEGMEGGVSTSPLSYRFWWKDEAATERAFETATHNMVQIVDLLIEIKRETDILMHLDIEPEPDGLLENSVEFVEWYRDYLLPIGTAYLQEKYGFSEVLARAAILEHIQLCFDVCHVAVAYEEPQDVLERLGTLGIKVGKIQISSAVKVDLQQNADEKLETLRSFNEPVYLHQVVARQSEGTLEKYPDLPEALADENAAKADEWRIHFHVPLFINSYGKLDSTQDEIIKTLDIQKENPFTNHLEVETYTWGVLPPEIQKPIGQSIVRELQWVLGKLD</sequence>
<comment type="caution">
    <text evidence="1">The sequence shown here is derived from an EMBL/GenBank/DDBJ whole genome shotgun (WGS) entry which is preliminary data.</text>
</comment>
<dbReference type="Proteomes" id="UP000479293">
    <property type="component" value="Unassembled WGS sequence"/>
</dbReference>